<evidence type="ECO:0000313" key="2">
    <source>
        <dbReference type="EMBL" id="MVA77193.1"/>
    </source>
</evidence>
<protein>
    <submittedName>
        <fullName evidence="2">TIM barrel protein</fullName>
    </submittedName>
</protein>
<evidence type="ECO:0000259" key="1">
    <source>
        <dbReference type="Pfam" id="PF01261"/>
    </source>
</evidence>
<feature type="domain" description="Xylose isomerase-like TIM barrel" evidence="1">
    <location>
        <begin position="3"/>
        <end position="251"/>
    </location>
</feature>
<dbReference type="PANTHER" id="PTHR12110:SF41">
    <property type="entry name" value="INOSOSE DEHYDRATASE"/>
    <property type="match status" value="1"/>
</dbReference>
<evidence type="ECO:0000313" key="3">
    <source>
        <dbReference type="Proteomes" id="UP000435304"/>
    </source>
</evidence>
<dbReference type="SUPFAM" id="SSF51658">
    <property type="entry name" value="Xylose isomerase-like"/>
    <property type="match status" value="1"/>
</dbReference>
<dbReference type="InterPro" id="IPR050312">
    <property type="entry name" value="IolE/XylAMocC-like"/>
</dbReference>
<dbReference type="InterPro" id="IPR013022">
    <property type="entry name" value="Xyl_isomerase-like_TIM-brl"/>
</dbReference>
<dbReference type="Proteomes" id="UP000435304">
    <property type="component" value="Unassembled WGS sequence"/>
</dbReference>
<dbReference type="Gene3D" id="3.20.20.150">
    <property type="entry name" value="Divalent-metal-dependent TIM barrel enzymes"/>
    <property type="match status" value="1"/>
</dbReference>
<organism evidence="2 3">
    <name type="scientific">Auraticoccus cholistanensis</name>
    <dbReference type="NCBI Taxonomy" id="2656650"/>
    <lineage>
        <taxon>Bacteria</taxon>
        <taxon>Bacillati</taxon>
        <taxon>Actinomycetota</taxon>
        <taxon>Actinomycetes</taxon>
        <taxon>Propionibacteriales</taxon>
        <taxon>Propionibacteriaceae</taxon>
        <taxon>Auraticoccus</taxon>
    </lineage>
</organism>
<proteinExistence type="predicted"/>
<dbReference type="EMBL" id="WPCU01000010">
    <property type="protein sequence ID" value="MVA77193.1"/>
    <property type="molecule type" value="Genomic_DNA"/>
</dbReference>
<reference evidence="2 3" key="1">
    <citation type="submission" date="2019-12" db="EMBL/GenBank/DDBJ databases">
        <title>Auraticoccus cholistani sp. nov., an actinomycete isolated from soil of Cholistan desert.</title>
        <authorList>
            <person name="Cheema M.T."/>
        </authorList>
    </citation>
    <scope>NUCLEOTIDE SEQUENCE [LARGE SCALE GENOMIC DNA]</scope>
    <source>
        <strain evidence="2 3">F435</strain>
    </source>
</reference>
<dbReference type="InterPro" id="IPR036237">
    <property type="entry name" value="Xyl_isomerase-like_sf"/>
</dbReference>
<name>A0A6A9UWG9_9ACTN</name>
<keyword evidence="3" id="KW-1185">Reference proteome</keyword>
<dbReference type="PANTHER" id="PTHR12110">
    <property type="entry name" value="HYDROXYPYRUVATE ISOMERASE"/>
    <property type="match status" value="1"/>
</dbReference>
<comment type="caution">
    <text evidence="2">The sequence shown here is derived from an EMBL/GenBank/DDBJ whole genome shotgun (WGS) entry which is preliminary data.</text>
</comment>
<dbReference type="Pfam" id="PF01261">
    <property type="entry name" value="AP_endonuc_2"/>
    <property type="match status" value="1"/>
</dbReference>
<dbReference type="AlphaFoldDB" id="A0A6A9UWG9"/>
<sequence>MRALGLQATELGPQGWLPTAPAERAAALAEHSLQAVGAFVPVVLHSEVDPRPALEVELDAFDAAGGDVLVLAAATGQDGYDERPQLTPRQWQHLLDNAQRVADLARERGITPALHPHVGTQVENREEVLRVLAGTDLGLCLDTGHLLVGGTDPVELVVQQPERISHVHAKDVRIELARRVGAGELGYTEAVKQGLYAPLGEGDVDLAAIVSALTAVGYDGWWVLEQDVVLTGPPQGEGPQADVRASMEHLRGLAGQQG</sequence>
<gene>
    <name evidence="2" type="ORF">GC722_14335</name>
</gene>
<accession>A0A6A9UWG9</accession>